<dbReference type="GO" id="GO:0003755">
    <property type="term" value="F:peptidyl-prolyl cis-trans isomerase activity"/>
    <property type="evidence" value="ECO:0007669"/>
    <property type="project" value="UniProtKB-UniRule"/>
</dbReference>
<comment type="catalytic activity">
    <reaction evidence="3">
        <text>[protein]-peptidylproline (omega=180) = [protein]-peptidylproline (omega=0)</text>
        <dbReference type="Rhea" id="RHEA:16237"/>
        <dbReference type="Rhea" id="RHEA-COMP:10747"/>
        <dbReference type="Rhea" id="RHEA-COMP:10748"/>
        <dbReference type="ChEBI" id="CHEBI:83833"/>
        <dbReference type="ChEBI" id="CHEBI:83834"/>
        <dbReference type="EC" id="5.2.1.8"/>
    </reaction>
</comment>
<keyword evidence="2 3" id="KW-0413">Isomerase</keyword>
<dbReference type="Pfam" id="PF00160">
    <property type="entry name" value="Pro_isomerase"/>
    <property type="match status" value="1"/>
</dbReference>
<comment type="similarity">
    <text evidence="3">Belongs to the cyclophilin-type PPIase family.</text>
</comment>
<accession>A0A1G2CST7</accession>
<dbReference type="PRINTS" id="PR00153">
    <property type="entry name" value="CSAPPISMRASE"/>
</dbReference>
<gene>
    <name evidence="5" type="ORF">A2648_02135</name>
</gene>
<protein>
    <recommendedName>
        <fullName evidence="3">Peptidyl-prolyl cis-trans isomerase</fullName>
        <shortName evidence="3">PPIase</shortName>
        <ecNumber evidence="3">5.2.1.8</ecNumber>
    </recommendedName>
</protein>
<dbReference type="PROSITE" id="PS00170">
    <property type="entry name" value="CSA_PPIASE_1"/>
    <property type="match status" value="1"/>
</dbReference>
<dbReference type="Proteomes" id="UP000178841">
    <property type="component" value="Unassembled WGS sequence"/>
</dbReference>
<dbReference type="PANTHER" id="PTHR45625:SF4">
    <property type="entry name" value="PEPTIDYLPROLYL ISOMERASE DOMAIN AND WD REPEAT-CONTAINING PROTEIN 1"/>
    <property type="match status" value="1"/>
</dbReference>
<keyword evidence="1 3" id="KW-0697">Rotamase</keyword>
<reference evidence="5 6" key="1">
    <citation type="journal article" date="2016" name="Nat. Commun.">
        <title>Thousands of microbial genomes shed light on interconnected biogeochemical processes in an aquifer system.</title>
        <authorList>
            <person name="Anantharaman K."/>
            <person name="Brown C.T."/>
            <person name="Hug L.A."/>
            <person name="Sharon I."/>
            <person name="Castelle C.J."/>
            <person name="Probst A.J."/>
            <person name="Thomas B.C."/>
            <person name="Singh A."/>
            <person name="Wilkins M.J."/>
            <person name="Karaoz U."/>
            <person name="Brodie E.L."/>
            <person name="Williams K.H."/>
            <person name="Hubbard S.S."/>
            <person name="Banfield J.F."/>
        </authorList>
    </citation>
    <scope>NUCLEOTIDE SEQUENCE [LARGE SCALE GENOMIC DNA]</scope>
</reference>
<evidence type="ECO:0000256" key="2">
    <source>
        <dbReference type="ARBA" id="ARBA00023235"/>
    </source>
</evidence>
<name>A0A1G2CST7_9BACT</name>
<dbReference type="PROSITE" id="PS50072">
    <property type="entry name" value="CSA_PPIASE_2"/>
    <property type="match status" value="1"/>
</dbReference>
<dbReference type="Gene3D" id="2.40.100.10">
    <property type="entry name" value="Cyclophilin-like"/>
    <property type="match status" value="1"/>
</dbReference>
<dbReference type="STRING" id="1798657.A2648_02135"/>
<dbReference type="InterPro" id="IPR002130">
    <property type="entry name" value="Cyclophilin-type_PPIase_dom"/>
</dbReference>
<sequence>MKNIIIVIALIIVSAGLYAGWGNIKEKEINSQDIIKKETKETMTNPRILLKTNKGEIELELLADKTPNTAANFTKLASEGFYNGTKFHRVIKGFMIQGGDPLSKDDSKRQLWGTGGPGYKFNDELTGQEKYPEGTLAMANSGPNTNGSQFFIVTASPEAPLPPSYTVFGKVVRGMDVALQIENVKTGPTDQPLDDVVIQSATVK</sequence>
<dbReference type="GO" id="GO:0006457">
    <property type="term" value="P:protein folding"/>
    <property type="evidence" value="ECO:0007669"/>
    <property type="project" value="InterPro"/>
</dbReference>
<dbReference type="PANTHER" id="PTHR45625">
    <property type="entry name" value="PEPTIDYL-PROLYL CIS-TRANS ISOMERASE-RELATED"/>
    <property type="match status" value="1"/>
</dbReference>
<dbReference type="InterPro" id="IPR020892">
    <property type="entry name" value="Cyclophilin-type_PPIase_CS"/>
</dbReference>
<comment type="caution">
    <text evidence="5">The sequence shown here is derived from an EMBL/GenBank/DDBJ whole genome shotgun (WGS) entry which is preliminary data.</text>
</comment>
<evidence type="ECO:0000313" key="5">
    <source>
        <dbReference type="EMBL" id="OGZ03731.1"/>
    </source>
</evidence>
<dbReference type="AlphaFoldDB" id="A0A1G2CST7"/>
<evidence type="ECO:0000256" key="3">
    <source>
        <dbReference type="RuleBase" id="RU363019"/>
    </source>
</evidence>
<dbReference type="EMBL" id="MHLH01000015">
    <property type="protein sequence ID" value="OGZ03731.1"/>
    <property type="molecule type" value="Genomic_DNA"/>
</dbReference>
<evidence type="ECO:0000259" key="4">
    <source>
        <dbReference type="PROSITE" id="PS50072"/>
    </source>
</evidence>
<dbReference type="CDD" id="cd00317">
    <property type="entry name" value="cyclophilin"/>
    <property type="match status" value="1"/>
</dbReference>
<comment type="function">
    <text evidence="3">PPIases accelerate the folding of proteins. It catalyzes the cis-trans isomerization of proline imidic peptide bonds in oligopeptides.</text>
</comment>
<evidence type="ECO:0000313" key="6">
    <source>
        <dbReference type="Proteomes" id="UP000178841"/>
    </source>
</evidence>
<evidence type="ECO:0000256" key="1">
    <source>
        <dbReference type="ARBA" id="ARBA00023110"/>
    </source>
</evidence>
<dbReference type="InterPro" id="IPR029000">
    <property type="entry name" value="Cyclophilin-like_dom_sf"/>
</dbReference>
<dbReference type="SUPFAM" id="SSF50891">
    <property type="entry name" value="Cyclophilin-like"/>
    <property type="match status" value="1"/>
</dbReference>
<proteinExistence type="inferred from homology"/>
<organism evidence="5 6">
    <name type="scientific">Candidatus Lloydbacteria bacterium RIFCSPHIGHO2_01_FULL_41_20</name>
    <dbReference type="NCBI Taxonomy" id="1798657"/>
    <lineage>
        <taxon>Bacteria</taxon>
        <taxon>Candidatus Lloydiibacteriota</taxon>
    </lineage>
</organism>
<feature type="domain" description="PPIase cyclophilin-type" evidence="4">
    <location>
        <begin position="55"/>
        <end position="203"/>
    </location>
</feature>
<dbReference type="EC" id="5.2.1.8" evidence="3"/>
<dbReference type="InterPro" id="IPR044666">
    <property type="entry name" value="Cyclophilin_A-like"/>
</dbReference>